<dbReference type="OrthoDB" id="2445133at2759"/>
<gene>
    <name evidence="2" type="ORF">PHET_11773</name>
</gene>
<evidence type="ECO:0000313" key="3">
    <source>
        <dbReference type="Proteomes" id="UP000748531"/>
    </source>
</evidence>
<dbReference type="Pfam" id="PF00789">
    <property type="entry name" value="UBX"/>
    <property type="match status" value="1"/>
</dbReference>
<dbReference type="Proteomes" id="UP000748531">
    <property type="component" value="Unassembled WGS sequence"/>
</dbReference>
<evidence type="ECO:0000259" key="1">
    <source>
        <dbReference type="Pfam" id="PF00789"/>
    </source>
</evidence>
<dbReference type="SUPFAM" id="SSF54236">
    <property type="entry name" value="Ubiquitin-like"/>
    <property type="match status" value="1"/>
</dbReference>
<feature type="non-terminal residue" evidence="2">
    <location>
        <position position="1"/>
    </location>
</feature>
<name>A0A8J4WM90_9TREM</name>
<dbReference type="EMBL" id="LUCH01010649">
    <property type="protein sequence ID" value="KAF5395725.1"/>
    <property type="molecule type" value="Genomic_DNA"/>
</dbReference>
<organism evidence="2 3">
    <name type="scientific">Paragonimus heterotremus</name>
    <dbReference type="NCBI Taxonomy" id="100268"/>
    <lineage>
        <taxon>Eukaryota</taxon>
        <taxon>Metazoa</taxon>
        <taxon>Spiralia</taxon>
        <taxon>Lophotrochozoa</taxon>
        <taxon>Platyhelminthes</taxon>
        <taxon>Trematoda</taxon>
        <taxon>Digenea</taxon>
        <taxon>Plagiorchiida</taxon>
        <taxon>Troglotremata</taxon>
        <taxon>Troglotrematidae</taxon>
        <taxon>Paragonimus</taxon>
    </lineage>
</organism>
<dbReference type="InterPro" id="IPR001012">
    <property type="entry name" value="UBX_dom"/>
</dbReference>
<dbReference type="AlphaFoldDB" id="A0A8J4WM90"/>
<feature type="domain" description="UBX" evidence="1">
    <location>
        <begin position="10"/>
        <end position="48"/>
    </location>
</feature>
<accession>A0A8J4WM90</accession>
<dbReference type="InterPro" id="IPR029071">
    <property type="entry name" value="Ubiquitin-like_domsf"/>
</dbReference>
<proteinExistence type="predicted"/>
<reference evidence="2" key="1">
    <citation type="submission" date="2019-05" db="EMBL/GenBank/DDBJ databases">
        <title>Annotation for the trematode Paragonimus heterotremus.</title>
        <authorList>
            <person name="Choi Y.-J."/>
        </authorList>
    </citation>
    <scope>NUCLEOTIDE SEQUENCE</scope>
    <source>
        <strain evidence="2">LC</strain>
    </source>
</reference>
<keyword evidence="3" id="KW-1185">Reference proteome</keyword>
<sequence length="80" mass="9032">MISSSTVNCNQIRLQLRLMDGGHVVGRFEPSATLTCELRNWIQSLSRNNPDGTMELPAVDETLRAKLVALVSRGYRFRQL</sequence>
<protein>
    <recommendedName>
        <fullName evidence="1">UBX domain-containing protein</fullName>
    </recommendedName>
</protein>
<dbReference type="Gene3D" id="3.10.20.90">
    <property type="entry name" value="Phosphatidylinositol 3-kinase Catalytic Subunit, Chain A, domain 1"/>
    <property type="match status" value="1"/>
</dbReference>
<comment type="caution">
    <text evidence="2">The sequence shown here is derived from an EMBL/GenBank/DDBJ whole genome shotgun (WGS) entry which is preliminary data.</text>
</comment>
<evidence type="ECO:0000313" key="2">
    <source>
        <dbReference type="EMBL" id="KAF5395725.1"/>
    </source>
</evidence>